<name>E3S8S1_PYRTT</name>
<dbReference type="OrthoDB" id="432234at2759"/>
<proteinExistence type="predicted"/>
<evidence type="ECO:0000313" key="1">
    <source>
        <dbReference type="EMBL" id="EFQ85631.1"/>
    </source>
</evidence>
<dbReference type="EMBL" id="GL537841">
    <property type="protein sequence ID" value="EFQ85631.1"/>
    <property type="molecule type" value="Genomic_DNA"/>
</dbReference>
<dbReference type="HOGENOM" id="CLU_2016410_0_0_1"/>
<dbReference type="Proteomes" id="UP000001067">
    <property type="component" value="Unassembled WGS sequence"/>
</dbReference>
<dbReference type="KEGG" id="pte:PTT_19405"/>
<reference evidence="1 2" key="1">
    <citation type="journal article" date="2010" name="Genome Biol.">
        <title>A first genome assembly of the barley fungal pathogen Pyrenophora teres f. teres.</title>
        <authorList>
            <person name="Ellwood S.R."/>
            <person name="Liu Z."/>
            <person name="Syme R.A."/>
            <person name="Lai Z."/>
            <person name="Hane J.K."/>
            <person name="Keiper F."/>
            <person name="Moffat C.S."/>
            <person name="Oliver R.P."/>
            <person name="Friesen T.L."/>
        </authorList>
    </citation>
    <scope>NUCLEOTIDE SEQUENCE [LARGE SCALE GENOMIC DNA]</scope>
    <source>
        <strain evidence="1 2">0-1</strain>
    </source>
</reference>
<sequence>MLLRAEIRKQTYIRCKTNWGTRAAINAAKLSLEKIEEVMRRARLGLKINDGWETDLQGLIDQVRTVTGDVAGTASARQNDRRQLFATNVQFGTPHIRGTLNPAETDNRLTLKLCGIEIDLDEV</sequence>
<evidence type="ECO:0000313" key="2">
    <source>
        <dbReference type="Proteomes" id="UP000001067"/>
    </source>
</evidence>
<protein>
    <submittedName>
        <fullName evidence="1">Uncharacterized protein</fullName>
    </submittedName>
</protein>
<organism evidence="2">
    <name type="scientific">Pyrenophora teres f. teres (strain 0-1)</name>
    <name type="common">Barley net blotch fungus</name>
    <name type="synonym">Drechslera teres f. teres</name>
    <dbReference type="NCBI Taxonomy" id="861557"/>
    <lineage>
        <taxon>Eukaryota</taxon>
        <taxon>Fungi</taxon>
        <taxon>Dikarya</taxon>
        <taxon>Ascomycota</taxon>
        <taxon>Pezizomycotina</taxon>
        <taxon>Dothideomycetes</taxon>
        <taxon>Pleosporomycetidae</taxon>
        <taxon>Pleosporales</taxon>
        <taxon>Pleosporineae</taxon>
        <taxon>Pleosporaceae</taxon>
        <taxon>Pyrenophora</taxon>
    </lineage>
</organism>
<keyword evidence="2" id="KW-1185">Reference proteome</keyword>
<gene>
    <name evidence="1" type="ORF">PTT_19405</name>
</gene>
<accession>E3S8S1</accession>
<dbReference type="AlphaFoldDB" id="E3S8S1"/>